<reference evidence="7 8" key="1">
    <citation type="journal article" date="2017" name="G3 (Bethesda)">
        <title>First Draft Genome Sequence of the Pathogenic Fungus Lomentospora prolificans (Formerly Scedosporium prolificans).</title>
        <authorList>
            <person name="Luo R."/>
            <person name="Zimin A."/>
            <person name="Workman R."/>
            <person name="Fan Y."/>
            <person name="Pertea G."/>
            <person name="Grossman N."/>
            <person name="Wear M.P."/>
            <person name="Jia B."/>
            <person name="Miller H."/>
            <person name="Casadevall A."/>
            <person name="Timp W."/>
            <person name="Zhang S.X."/>
            <person name="Salzberg S.L."/>
        </authorList>
    </citation>
    <scope>NUCLEOTIDE SEQUENCE [LARGE SCALE GENOMIC DNA]</scope>
    <source>
        <strain evidence="7 8">JHH-5317</strain>
    </source>
</reference>
<dbReference type="InParanoid" id="A0A2N3NKC8"/>
<dbReference type="GO" id="GO:0005669">
    <property type="term" value="C:transcription factor TFIID complex"/>
    <property type="evidence" value="ECO:0007669"/>
    <property type="project" value="TreeGrafter"/>
</dbReference>
<evidence type="ECO:0008006" key="9">
    <source>
        <dbReference type="Google" id="ProtNLM"/>
    </source>
</evidence>
<dbReference type="CDD" id="cd07979">
    <property type="entry name" value="HFD_TAF9"/>
    <property type="match status" value="1"/>
</dbReference>
<accession>A0A2N3NKC8</accession>
<feature type="compositionally biased region" description="Acidic residues" evidence="6">
    <location>
        <begin position="189"/>
        <end position="201"/>
    </location>
</feature>
<evidence type="ECO:0000256" key="5">
    <source>
        <dbReference type="ARBA" id="ARBA00023242"/>
    </source>
</evidence>
<dbReference type="GO" id="GO:0016251">
    <property type="term" value="F:RNA polymerase II general transcription initiation factor activity"/>
    <property type="evidence" value="ECO:0007669"/>
    <property type="project" value="TreeGrafter"/>
</dbReference>
<dbReference type="InterPro" id="IPR009072">
    <property type="entry name" value="Histone-fold"/>
</dbReference>
<gene>
    <name evidence="7" type="ORF">jhhlp_001024</name>
</gene>
<dbReference type="GO" id="GO:0051123">
    <property type="term" value="P:RNA polymerase II preinitiation complex assembly"/>
    <property type="evidence" value="ECO:0007669"/>
    <property type="project" value="TreeGrafter"/>
</dbReference>
<organism evidence="7 8">
    <name type="scientific">Lomentospora prolificans</name>
    <dbReference type="NCBI Taxonomy" id="41688"/>
    <lineage>
        <taxon>Eukaryota</taxon>
        <taxon>Fungi</taxon>
        <taxon>Dikarya</taxon>
        <taxon>Ascomycota</taxon>
        <taxon>Pezizomycotina</taxon>
        <taxon>Sordariomycetes</taxon>
        <taxon>Hypocreomycetidae</taxon>
        <taxon>Microascales</taxon>
        <taxon>Microascaceae</taxon>
        <taxon>Lomentospora</taxon>
    </lineage>
</organism>
<evidence type="ECO:0000313" key="8">
    <source>
        <dbReference type="Proteomes" id="UP000233524"/>
    </source>
</evidence>
<dbReference type="STRING" id="41688.A0A2N3NKC8"/>
<evidence type="ECO:0000256" key="3">
    <source>
        <dbReference type="ARBA" id="ARBA00023015"/>
    </source>
</evidence>
<dbReference type="AlphaFoldDB" id="A0A2N3NKC8"/>
<comment type="similarity">
    <text evidence="2">Belongs to the TAF9 family.</text>
</comment>
<keyword evidence="8" id="KW-1185">Reference proteome</keyword>
<dbReference type="GO" id="GO:0046982">
    <property type="term" value="F:protein heterodimerization activity"/>
    <property type="evidence" value="ECO:0007669"/>
    <property type="project" value="InterPro"/>
</dbReference>
<dbReference type="VEuPathDB" id="FungiDB:jhhlp_001024"/>
<feature type="compositionally biased region" description="Acidic residues" evidence="6">
    <location>
        <begin position="147"/>
        <end position="157"/>
    </location>
</feature>
<dbReference type="PANTHER" id="PTHR48068">
    <property type="entry name" value="TAF9 RNA POLYMERASE II, TATA BOX-BINDING PROTEIN (TBP)-ASSOCIATED FACTOR"/>
    <property type="match status" value="1"/>
</dbReference>
<evidence type="ECO:0000313" key="7">
    <source>
        <dbReference type="EMBL" id="PKS12812.1"/>
    </source>
</evidence>
<dbReference type="Pfam" id="PF02291">
    <property type="entry name" value="TFIID-31kDa"/>
    <property type="match status" value="1"/>
</dbReference>
<keyword evidence="4" id="KW-0804">Transcription</keyword>
<dbReference type="FunFam" id="1.10.20.10:FF:000069">
    <property type="entry name" value="Transcription initiation factor TFIID subunit"/>
    <property type="match status" value="1"/>
</dbReference>
<dbReference type="FunCoup" id="A0A2N3NKC8">
    <property type="interactions" value="425"/>
</dbReference>
<keyword evidence="5" id="KW-0539">Nucleus</keyword>
<protein>
    <recommendedName>
        <fullName evidence="9">Transcription initiation factor TFIID subunit 9</fullName>
    </recommendedName>
</protein>
<evidence type="ECO:0000256" key="2">
    <source>
        <dbReference type="ARBA" id="ARBA00007646"/>
    </source>
</evidence>
<name>A0A2N3NKC8_9PEZI</name>
<dbReference type="PANTHER" id="PTHR48068:SF4">
    <property type="entry name" value="TATA-BOX BINDING PROTEIN ASSOCIATED FACTOR 9"/>
    <property type="match status" value="1"/>
</dbReference>
<evidence type="ECO:0000256" key="1">
    <source>
        <dbReference type="ARBA" id="ARBA00004123"/>
    </source>
</evidence>
<dbReference type="InterPro" id="IPR051431">
    <property type="entry name" value="TFIID_subunit_9"/>
</dbReference>
<dbReference type="Proteomes" id="UP000233524">
    <property type="component" value="Unassembled WGS sequence"/>
</dbReference>
<dbReference type="Gene3D" id="1.10.20.10">
    <property type="entry name" value="Histone, subunit A"/>
    <property type="match status" value="1"/>
</dbReference>
<sequence length="201" mass="21262">MLELLMTSQGVTAYEARVPLLLMDFAYRHTSAVLNDALHLTVDPHTSHAGARASSTSGATATLIGADATVSANAVRLAIASRQGYQFRGGNNAGGLSKEWLQELAKERNKVGLPRVAPNEWAVRLPSERFVLSGLSWGLRDVWADESSGDEDAEMEDVPGANAGGGAMDGIEAPDLDDVEAEGGTMEDVFGDEMDEDQATA</sequence>
<evidence type="ECO:0000256" key="4">
    <source>
        <dbReference type="ARBA" id="ARBA00023163"/>
    </source>
</evidence>
<dbReference type="InterPro" id="IPR003162">
    <property type="entry name" value="TFIID-31"/>
</dbReference>
<dbReference type="EMBL" id="NLAX01000003">
    <property type="protein sequence ID" value="PKS12812.1"/>
    <property type="molecule type" value="Genomic_DNA"/>
</dbReference>
<evidence type="ECO:0000256" key="6">
    <source>
        <dbReference type="SAM" id="MobiDB-lite"/>
    </source>
</evidence>
<comment type="subcellular location">
    <subcellularLocation>
        <location evidence="1">Nucleus</location>
    </subcellularLocation>
</comment>
<dbReference type="GO" id="GO:0003713">
    <property type="term" value="F:transcription coactivator activity"/>
    <property type="evidence" value="ECO:0007669"/>
    <property type="project" value="TreeGrafter"/>
</dbReference>
<comment type="caution">
    <text evidence="7">The sequence shown here is derived from an EMBL/GenBank/DDBJ whole genome shotgun (WGS) entry which is preliminary data.</text>
</comment>
<feature type="region of interest" description="Disordered" evidence="6">
    <location>
        <begin position="146"/>
        <end position="201"/>
    </location>
</feature>
<dbReference type="GO" id="GO:0000124">
    <property type="term" value="C:SAGA complex"/>
    <property type="evidence" value="ECO:0007669"/>
    <property type="project" value="TreeGrafter"/>
</dbReference>
<dbReference type="OrthoDB" id="341924at2759"/>
<feature type="compositionally biased region" description="Acidic residues" evidence="6">
    <location>
        <begin position="172"/>
        <end position="181"/>
    </location>
</feature>
<proteinExistence type="inferred from homology"/>
<keyword evidence="3" id="KW-0805">Transcription regulation</keyword>